<evidence type="ECO:0000313" key="1">
    <source>
        <dbReference type="EMBL" id="MDP5182171.1"/>
    </source>
</evidence>
<comment type="caution">
    <text evidence="1">The sequence shown here is derived from an EMBL/GenBank/DDBJ whole genome shotgun (WGS) entry which is preliminary data.</text>
</comment>
<protein>
    <recommendedName>
        <fullName evidence="3">Phage Mu protein F like protein</fullName>
    </recommendedName>
</protein>
<proteinExistence type="predicted"/>
<keyword evidence="2" id="KW-1185">Reference proteome</keyword>
<organism evidence="1 2">
    <name type="scientific">Blastococcus carthaginiensis</name>
    <dbReference type="NCBI Taxonomy" id="3050034"/>
    <lineage>
        <taxon>Bacteria</taxon>
        <taxon>Bacillati</taxon>
        <taxon>Actinomycetota</taxon>
        <taxon>Actinomycetes</taxon>
        <taxon>Geodermatophilales</taxon>
        <taxon>Geodermatophilaceae</taxon>
        <taxon>Blastococcus</taxon>
    </lineage>
</organism>
<evidence type="ECO:0000313" key="2">
    <source>
        <dbReference type="Proteomes" id="UP001233673"/>
    </source>
</evidence>
<reference evidence="2" key="1">
    <citation type="submission" date="2023-05" db="EMBL/GenBank/DDBJ databases">
        <title>Draft genome of Pseudofrankia sp. BMG5.37.</title>
        <authorList>
            <person name="Gtari M."/>
            <person name="Ghodhbane F."/>
            <person name="Sbissi I."/>
        </authorList>
    </citation>
    <scope>NUCLEOTIDE SEQUENCE [LARGE SCALE GENOMIC DNA]</scope>
    <source>
        <strain evidence="2">BMG 814</strain>
    </source>
</reference>
<accession>A0ABT9I9C2</accession>
<sequence length="257" mass="27372">MPDLTDAYQRQAAALRERVERVIRATWGGLPGFRDADVDRWIAQVLPLLQAAQGQMASLTDAYLARLAGQAAAGLDLSAVTGEALRGVDPAEVYRRPAVTVRTELSRGKPFEAAAAAGLRRALSIATTDLQLAKTHAARANQRARGVRFFRRVLTGAEDCALCVIASTQRYRVGSLSPIHPGCDCGVEDLDVGTDPGQVIDPALLEQAHEAVTGAGYTADRSGRAPDYRKLIVTREHGELGPVIALAGHQFTGPGDL</sequence>
<evidence type="ECO:0008006" key="3">
    <source>
        <dbReference type="Google" id="ProtNLM"/>
    </source>
</evidence>
<dbReference type="EMBL" id="JASNFN010000004">
    <property type="protein sequence ID" value="MDP5182171.1"/>
    <property type="molecule type" value="Genomic_DNA"/>
</dbReference>
<dbReference type="Proteomes" id="UP001233673">
    <property type="component" value="Unassembled WGS sequence"/>
</dbReference>
<name>A0ABT9I9C2_9ACTN</name>
<gene>
    <name evidence="1" type="ORF">QOZ88_05940</name>
</gene>
<dbReference type="RefSeq" id="WP_305998873.1">
    <property type="nucleotide sequence ID" value="NZ_JASNFN010000004.1"/>
</dbReference>